<evidence type="ECO:0000256" key="3">
    <source>
        <dbReference type="ARBA" id="ARBA00022989"/>
    </source>
</evidence>
<keyword evidence="8" id="KW-0675">Receptor</keyword>
<sequence>MHFFPPQALSTQTSTDLLLHKHSALTTSINLSFISTQHSYKHRYLPSQALSTLTSIQHSNKQLYILHKHSALPLTLPPSLPPAGIFSTVLVGIIFWVHLETPVIKAASRELSYILLGGILLSFLMSFIIVAPPNKISCGLTRFFLGFSYSVCYAAVLTKISRISRIFNSTHSKKSHKCPDGFNEARYITFTNYTTCIIWLIFVPLYLSAGVTDDIRVVTLALSLSLGCVRQRITSFVVVTIIGYLDNGFNASCSFATPHPHPDTFFSLFSFFSFSFSR</sequence>
<keyword evidence="3 6" id="KW-1133">Transmembrane helix</keyword>
<evidence type="ECO:0000313" key="9">
    <source>
        <dbReference type="Proteomes" id="UP000324222"/>
    </source>
</evidence>
<keyword evidence="2 6" id="KW-0812">Transmembrane</keyword>
<reference evidence="8 9" key="1">
    <citation type="submission" date="2019-05" db="EMBL/GenBank/DDBJ databases">
        <title>Another draft genome of Portunus trituberculatus and its Hox gene families provides insights of decapod evolution.</title>
        <authorList>
            <person name="Jeong J.-H."/>
            <person name="Song I."/>
            <person name="Kim S."/>
            <person name="Choi T."/>
            <person name="Kim D."/>
            <person name="Ryu S."/>
            <person name="Kim W."/>
        </authorList>
    </citation>
    <scope>NUCLEOTIDE SEQUENCE [LARGE SCALE GENOMIC DNA]</scope>
    <source>
        <tissue evidence="8">Muscle</tissue>
    </source>
</reference>
<feature type="transmembrane region" description="Helical" evidence="6">
    <location>
        <begin position="111"/>
        <end position="131"/>
    </location>
</feature>
<dbReference type="AlphaFoldDB" id="A0A5B7FME3"/>
<dbReference type="EMBL" id="VSRR010008538">
    <property type="protein sequence ID" value="MPC48890.1"/>
    <property type="molecule type" value="Genomic_DNA"/>
</dbReference>
<dbReference type="InterPro" id="IPR017978">
    <property type="entry name" value="GPCR_3_C"/>
</dbReference>
<dbReference type="InterPro" id="IPR050726">
    <property type="entry name" value="mGluR"/>
</dbReference>
<feature type="domain" description="G-protein coupled receptors family 3 profile" evidence="7">
    <location>
        <begin position="84"/>
        <end position="278"/>
    </location>
</feature>
<keyword evidence="5" id="KW-0325">Glycoprotein</keyword>
<evidence type="ECO:0000256" key="5">
    <source>
        <dbReference type="ARBA" id="ARBA00023180"/>
    </source>
</evidence>
<evidence type="ECO:0000313" key="8">
    <source>
        <dbReference type="EMBL" id="MPC48890.1"/>
    </source>
</evidence>
<dbReference type="Pfam" id="PF00003">
    <property type="entry name" value="7tm_3"/>
    <property type="match status" value="2"/>
</dbReference>
<dbReference type="PANTHER" id="PTHR24060">
    <property type="entry name" value="METABOTROPIC GLUTAMATE RECEPTOR"/>
    <property type="match status" value="1"/>
</dbReference>
<name>A0A5B7FME3_PORTR</name>
<evidence type="ECO:0000256" key="4">
    <source>
        <dbReference type="ARBA" id="ARBA00023136"/>
    </source>
</evidence>
<comment type="caution">
    <text evidence="8">The sequence shown here is derived from an EMBL/GenBank/DDBJ whole genome shotgun (WGS) entry which is preliminary data.</text>
</comment>
<keyword evidence="9" id="KW-1185">Reference proteome</keyword>
<dbReference type="OrthoDB" id="425344at2759"/>
<proteinExistence type="predicted"/>
<organism evidence="8 9">
    <name type="scientific">Portunus trituberculatus</name>
    <name type="common">Swimming crab</name>
    <name type="synonym">Neptunus trituberculatus</name>
    <dbReference type="NCBI Taxonomy" id="210409"/>
    <lineage>
        <taxon>Eukaryota</taxon>
        <taxon>Metazoa</taxon>
        <taxon>Ecdysozoa</taxon>
        <taxon>Arthropoda</taxon>
        <taxon>Crustacea</taxon>
        <taxon>Multicrustacea</taxon>
        <taxon>Malacostraca</taxon>
        <taxon>Eumalacostraca</taxon>
        <taxon>Eucarida</taxon>
        <taxon>Decapoda</taxon>
        <taxon>Pleocyemata</taxon>
        <taxon>Brachyura</taxon>
        <taxon>Eubrachyura</taxon>
        <taxon>Portunoidea</taxon>
        <taxon>Portunidae</taxon>
        <taxon>Portuninae</taxon>
        <taxon>Portunus</taxon>
    </lineage>
</organism>
<dbReference type="GO" id="GO:0016020">
    <property type="term" value="C:membrane"/>
    <property type="evidence" value="ECO:0007669"/>
    <property type="project" value="UniProtKB-SubCell"/>
</dbReference>
<comment type="subcellular location">
    <subcellularLocation>
        <location evidence="1">Membrane</location>
        <topology evidence="1">Multi-pass membrane protein</topology>
    </subcellularLocation>
</comment>
<dbReference type="Proteomes" id="UP000324222">
    <property type="component" value="Unassembled WGS sequence"/>
</dbReference>
<evidence type="ECO:0000256" key="6">
    <source>
        <dbReference type="SAM" id="Phobius"/>
    </source>
</evidence>
<evidence type="ECO:0000256" key="1">
    <source>
        <dbReference type="ARBA" id="ARBA00004141"/>
    </source>
</evidence>
<evidence type="ECO:0000259" key="7">
    <source>
        <dbReference type="PROSITE" id="PS50259"/>
    </source>
</evidence>
<dbReference type="PROSITE" id="PS50259">
    <property type="entry name" value="G_PROTEIN_RECEP_F3_4"/>
    <property type="match status" value="1"/>
</dbReference>
<dbReference type="GO" id="GO:0004930">
    <property type="term" value="F:G protein-coupled receptor activity"/>
    <property type="evidence" value="ECO:0007669"/>
    <property type="project" value="InterPro"/>
</dbReference>
<evidence type="ECO:0000256" key="2">
    <source>
        <dbReference type="ARBA" id="ARBA00022692"/>
    </source>
</evidence>
<feature type="transmembrane region" description="Helical" evidence="6">
    <location>
        <begin position="143"/>
        <end position="164"/>
    </location>
</feature>
<gene>
    <name evidence="8" type="primary">Grm2_1</name>
    <name evidence="8" type="ORF">E2C01_042676</name>
</gene>
<feature type="transmembrane region" description="Helical" evidence="6">
    <location>
        <begin position="185"/>
        <end position="207"/>
    </location>
</feature>
<accession>A0A5B7FME3</accession>
<keyword evidence="4 6" id="KW-0472">Membrane</keyword>
<protein>
    <submittedName>
        <fullName evidence="8">Metabotropic glutamate receptor 2</fullName>
    </submittedName>
</protein>
<feature type="transmembrane region" description="Helical" evidence="6">
    <location>
        <begin position="80"/>
        <end position="99"/>
    </location>
</feature>